<dbReference type="AlphaFoldDB" id="A0A4R3I5W6"/>
<organism evidence="1 2">
    <name type="scientific">Reinekea marinisedimentorum</name>
    <dbReference type="NCBI Taxonomy" id="230495"/>
    <lineage>
        <taxon>Bacteria</taxon>
        <taxon>Pseudomonadati</taxon>
        <taxon>Pseudomonadota</taxon>
        <taxon>Gammaproteobacteria</taxon>
        <taxon>Oceanospirillales</taxon>
        <taxon>Saccharospirillaceae</taxon>
        <taxon>Reinekea</taxon>
    </lineage>
</organism>
<evidence type="ECO:0000313" key="1">
    <source>
        <dbReference type="EMBL" id="TCS41279.1"/>
    </source>
</evidence>
<protein>
    <submittedName>
        <fullName evidence="1">Xanthine dehydrogenase accessory factor</fullName>
    </submittedName>
</protein>
<sequence length="269" mass="28456">MSINPSKLVIIRGAGDIATGVAVRLHNCGFQVVMTELQTPTMIRCTVSLGQCLFGKPTEVEGITAVHAIGAEQVITALNAGQIPVLIDDDLKILETLKPNFLVDAILAKRNLGFSKHLAPVTIALGPGFTAGIDCDAVIETNRGHHLGRVIYDGPTHPNTGIPGNIAGFTHERVFRAPCNGTMHSTVHIGDLVEEGDIVATVGESKVYAPLSGMVRGLLNNGLQVTQGFKIGDIDPRGKHADYTTVSDKARAIGGAVLEAMMHLNFKQG</sequence>
<name>A0A4R3I5W6_9GAMM</name>
<gene>
    <name evidence="1" type="ORF">BCF53_10610</name>
</gene>
<proteinExistence type="predicted"/>
<evidence type="ECO:0000313" key="2">
    <source>
        <dbReference type="Proteomes" id="UP000295793"/>
    </source>
</evidence>
<dbReference type="NCBIfam" id="TIGR03309">
    <property type="entry name" value="matur_yqeB"/>
    <property type="match status" value="1"/>
</dbReference>
<dbReference type="OrthoDB" id="9815497at2"/>
<reference evidence="1 2" key="1">
    <citation type="submission" date="2019-03" db="EMBL/GenBank/DDBJ databases">
        <title>Genomic Encyclopedia of Archaeal and Bacterial Type Strains, Phase II (KMG-II): from individual species to whole genera.</title>
        <authorList>
            <person name="Goeker M."/>
        </authorList>
    </citation>
    <scope>NUCLEOTIDE SEQUENCE [LARGE SCALE GENOMIC DNA]</scope>
    <source>
        <strain evidence="1 2">DSM 15388</strain>
    </source>
</reference>
<dbReference type="EMBL" id="SLZR01000006">
    <property type="protein sequence ID" value="TCS41279.1"/>
    <property type="molecule type" value="Genomic_DNA"/>
</dbReference>
<accession>A0A4R3I5W6</accession>
<dbReference type="RefSeq" id="WP_132701257.1">
    <property type="nucleotide sequence ID" value="NZ_SLZR01000006.1"/>
</dbReference>
<comment type="caution">
    <text evidence="1">The sequence shown here is derived from an EMBL/GenBank/DDBJ whole genome shotgun (WGS) entry which is preliminary data.</text>
</comment>
<keyword evidence="2" id="KW-1185">Reference proteome</keyword>
<dbReference type="Proteomes" id="UP000295793">
    <property type="component" value="Unassembled WGS sequence"/>
</dbReference>
<dbReference type="InterPro" id="IPR017695">
    <property type="entry name" value="Se-dep_Mo_hydrolase_YqeB"/>
</dbReference>